<dbReference type="PANTHER" id="PTHR35330">
    <property type="entry name" value="SIROHEME BIOSYNTHESIS PROTEIN MET8"/>
    <property type="match status" value="1"/>
</dbReference>
<accession>A0A9X2AD69</accession>
<dbReference type="SUPFAM" id="SSF75615">
    <property type="entry name" value="Siroheme synthase middle domains-like"/>
    <property type="match status" value="1"/>
</dbReference>
<dbReference type="EMBL" id="JALBUF010000003">
    <property type="protein sequence ID" value="MCI0183070.1"/>
    <property type="molecule type" value="Genomic_DNA"/>
</dbReference>
<dbReference type="Gene3D" id="1.10.8.610">
    <property type="entry name" value="SirC, precorrin-2 dehydrogenase, C-terminal helical domain-like"/>
    <property type="match status" value="1"/>
</dbReference>
<dbReference type="NCBIfam" id="TIGR01470">
    <property type="entry name" value="cysG_Nterm"/>
    <property type="match status" value="1"/>
</dbReference>
<evidence type="ECO:0000256" key="5">
    <source>
        <dbReference type="ARBA" id="ARBA00023244"/>
    </source>
</evidence>
<dbReference type="InterPro" id="IPR006367">
    <property type="entry name" value="Sirohaem_synthase_N"/>
</dbReference>
<dbReference type="Gene3D" id="3.40.50.720">
    <property type="entry name" value="NAD(P)-binding Rossmann-like Domain"/>
    <property type="match status" value="1"/>
</dbReference>
<dbReference type="SUPFAM" id="SSF51735">
    <property type="entry name" value="NAD(P)-binding Rossmann-fold domains"/>
    <property type="match status" value="1"/>
</dbReference>
<dbReference type="EC" id="1.3.1.76" evidence="2"/>
<protein>
    <recommendedName>
        <fullName evidence="2">precorrin-2 dehydrogenase</fullName>
        <ecNumber evidence="2">1.3.1.76</ecNumber>
    </recommendedName>
</protein>
<dbReference type="Pfam" id="PF13241">
    <property type="entry name" value="NAD_binding_7"/>
    <property type="match status" value="1"/>
</dbReference>
<evidence type="ECO:0000256" key="2">
    <source>
        <dbReference type="ARBA" id="ARBA00012400"/>
    </source>
</evidence>
<organism evidence="7 8">
    <name type="scientific">Sulfoacidibacillus ferrooxidans</name>
    <dbReference type="NCBI Taxonomy" id="2005001"/>
    <lineage>
        <taxon>Bacteria</taxon>
        <taxon>Bacillati</taxon>
        <taxon>Bacillota</taxon>
        <taxon>Bacilli</taxon>
        <taxon>Bacillales</taxon>
        <taxon>Alicyclobacillaceae</taxon>
        <taxon>Sulfoacidibacillus</taxon>
    </lineage>
</organism>
<keyword evidence="5" id="KW-0627">Porphyrin biosynthesis</keyword>
<evidence type="ECO:0000256" key="3">
    <source>
        <dbReference type="ARBA" id="ARBA00023002"/>
    </source>
</evidence>
<gene>
    <name evidence="7" type="primary">cysG</name>
    <name evidence="7" type="ORF">MM817_01340</name>
</gene>
<dbReference type="PANTHER" id="PTHR35330:SF1">
    <property type="entry name" value="SIROHEME BIOSYNTHESIS PROTEIN MET8"/>
    <property type="match status" value="1"/>
</dbReference>
<keyword evidence="8" id="KW-1185">Reference proteome</keyword>
<evidence type="ECO:0000256" key="6">
    <source>
        <dbReference type="ARBA" id="ARBA00047561"/>
    </source>
</evidence>
<dbReference type="InterPro" id="IPR036291">
    <property type="entry name" value="NAD(P)-bd_dom_sf"/>
</dbReference>
<dbReference type="GO" id="GO:0004325">
    <property type="term" value="F:ferrochelatase activity"/>
    <property type="evidence" value="ECO:0007669"/>
    <property type="project" value="InterPro"/>
</dbReference>
<reference evidence="7" key="1">
    <citation type="submission" date="2022-03" db="EMBL/GenBank/DDBJ databases">
        <title>Draft Genome Sequence of Firmicute Strain S0AB, a Heterotrophic Iron/Sulfur-Oxidizing Extreme Acidophile.</title>
        <authorList>
            <person name="Vergara E."/>
            <person name="Pakostova E."/>
            <person name="Johnson D.B."/>
            <person name="Holmes D.S."/>
        </authorList>
    </citation>
    <scope>NUCLEOTIDE SEQUENCE</scope>
    <source>
        <strain evidence="7">S0AB</strain>
    </source>
</reference>
<evidence type="ECO:0000256" key="1">
    <source>
        <dbReference type="ARBA" id="ARBA00005010"/>
    </source>
</evidence>
<dbReference type="GO" id="GO:0043115">
    <property type="term" value="F:precorrin-2 dehydrogenase activity"/>
    <property type="evidence" value="ECO:0007669"/>
    <property type="project" value="UniProtKB-EC"/>
</dbReference>
<dbReference type="InterPro" id="IPR028161">
    <property type="entry name" value="Met8-like"/>
</dbReference>
<keyword evidence="3" id="KW-0560">Oxidoreductase</keyword>
<evidence type="ECO:0000313" key="8">
    <source>
        <dbReference type="Proteomes" id="UP001139263"/>
    </source>
</evidence>
<dbReference type="GO" id="GO:0019354">
    <property type="term" value="P:siroheme biosynthetic process"/>
    <property type="evidence" value="ECO:0007669"/>
    <property type="project" value="InterPro"/>
</dbReference>
<sequence length="234" mass="25507">MGASQYGAFLQLVDSKCLVVGGGTIAVRKIQGLVETGAHLVIVSPELDPRLVDVLLMGTHTHIKRCYEAHDVLGMRLVFAATNDADVNARVAQDANAQGILVNVADNPSLCSFMVPSVIARGDVSIAIGSAGQSPALTRALKQYLEPLLPIAIGALARYLSSLREQILSLHLPEHERHEWLKRLISVEMLEAWRQGDHTKLEATIQQVCNQYGLVVAPLPKAIDEYHHSKQIVE</sequence>
<proteinExistence type="predicted"/>
<comment type="catalytic activity">
    <reaction evidence="6">
        <text>precorrin-2 + NAD(+) = sirohydrochlorin + NADH + 2 H(+)</text>
        <dbReference type="Rhea" id="RHEA:15613"/>
        <dbReference type="ChEBI" id="CHEBI:15378"/>
        <dbReference type="ChEBI" id="CHEBI:57540"/>
        <dbReference type="ChEBI" id="CHEBI:57945"/>
        <dbReference type="ChEBI" id="CHEBI:58351"/>
        <dbReference type="ChEBI" id="CHEBI:58827"/>
        <dbReference type="EC" id="1.3.1.76"/>
    </reaction>
</comment>
<keyword evidence="4" id="KW-0520">NAD</keyword>
<dbReference type="Proteomes" id="UP001139263">
    <property type="component" value="Unassembled WGS sequence"/>
</dbReference>
<dbReference type="AlphaFoldDB" id="A0A9X2AD69"/>
<comment type="caution">
    <text evidence="7">The sequence shown here is derived from an EMBL/GenBank/DDBJ whole genome shotgun (WGS) entry which is preliminary data.</text>
</comment>
<evidence type="ECO:0000313" key="7">
    <source>
        <dbReference type="EMBL" id="MCI0183070.1"/>
    </source>
</evidence>
<evidence type="ECO:0000256" key="4">
    <source>
        <dbReference type="ARBA" id="ARBA00023027"/>
    </source>
</evidence>
<dbReference type="InterPro" id="IPR042518">
    <property type="entry name" value="SirC_C"/>
</dbReference>
<name>A0A9X2AD69_9BACL</name>
<dbReference type="RefSeq" id="WP_241712861.1">
    <property type="nucleotide sequence ID" value="NZ_JALBUF010000003.1"/>
</dbReference>
<comment type="pathway">
    <text evidence="1">Porphyrin-containing compound metabolism; siroheme biosynthesis; sirohydrochlorin from precorrin-2: step 1/1.</text>
</comment>